<dbReference type="AlphaFoldDB" id="A0A075H9Q1"/>
<keyword evidence="2" id="KW-0378">Hydrolase</keyword>
<dbReference type="Gene3D" id="3.40.50.1820">
    <property type="entry name" value="alpha/beta hydrolase"/>
    <property type="match status" value="1"/>
</dbReference>
<dbReference type="GO" id="GO:0016787">
    <property type="term" value="F:hydrolase activity"/>
    <property type="evidence" value="ECO:0007669"/>
    <property type="project" value="UniProtKB-KW"/>
</dbReference>
<dbReference type="Pfam" id="PF12697">
    <property type="entry name" value="Abhydrolase_6"/>
    <property type="match status" value="1"/>
</dbReference>
<sequence>MSCLGLIGTATPMPVVDVLLDAAKANDHSAFDMVNIWGHTIGQIGGHRAPGMWMMGGAVRLLERSPPGVLHNDLKACDDYELGESGKQVRCPTSLILGELDMMSPPKRAQTLADDLADRHIVMVPECGHMLMAERPDEVLEALVELTEVVINQ</sequence>
<name>A0A075H9Q1_9ARCH</name>
<dbReference type="SUPFAM" id="SSF53474">
    <property type="entry name" value="alpha/beta-Hydrolases"/>
    <property type="match status" value="1"/>
</dbReference>
<reference evidence="2" key="1">
    <citation type="journal article" date="2014" name="Genome Biol. Evol.">
        <title>Pangenome evidence for extensive interdomain horizontal transfer affecting lineage core and shell genes in uncultured planktonic thaumarchaeota and euryarchaeota.</title>
        <authorList>
            <person name="Deschamps P."/>
            <person name="Zivanovic Y."/>
            <person name="Moreira D."/>
            <person name="Rodriguez-Valera F."/>
            <person name="Lopez-Garcia P."/>
        </authorList>
    </citation>
    <scope>NUCLEOTIDE SEQUENCE</scope>
</reference>
<evidence type="ECO:0000259" key="1">
    <source>
        <dbReference type="Pfam" id="PF12697"/>
    </source>
</evidence>
<accession>A0A075H9Q1</accession>
<evidence type="ECO:0000313" key="2">
    <source>
        <dbReference type="EMBL" id="AIF13286.1"/>
    </source>
</evidence>
<dbReference type="EMBL" id="KF900969">
    <property type="protein sequence ID" value="AIF13286.1"/>
    <property type="molecule type" value="Genomic_DNA"/>
</dbReference>
<feature type="domain" description="AB hydrolase-1" evidence="1">
    <location>
        <begin position="6"/>
        <end position="142"/>
    </location>
</feature>
<protein>
    <submittedName>
        <fullName evidence="2">Alpha/beta hydrolase fold containing protein</fullName>
    </submittedName>
</protein>
<dbReference type="InterPro" id="IPR000073">
    <property type="entry name" value="AB_hydrolase_1"/>
</dbReference>
<proteinExistence type="predicted"/>
<dbReference type="InterPro" id="IPR029058">
    <property type="entry name" value="AB_hydrolase_fold"/>
</dbReference>
<organism evidence="2">
    <name type="scientific">uncultured marine thaumarchaeote KM3_61_F08</name>
    <dbReference type="NCBI Taxonomy" id="1456214"/>
    <lineage>
        <taxon>Archaea</taxon>
        <taxon>Nitrososphaerota</taxon>
        <taxon>environmental samples</taxon>
    </lineage>
</organism>